<proteinExistence type="predicted"/>
<sequence length="91" mass="10190">MATPLDTCEMPNPSTSVFYSIYSCVYWVLAILTIRIPAYLLQLVSYTITIELNFRLAVLLASVLLSTISHRCKVSLPHCLLSAPRTRCPSQ</sequence>
<dbReference type="EMBL" id="QTSX02007313">
    <property type="protein sequence ID" value="KAJ9048846.1"/>
    <property type="molecule type" value="Genomic_DNA"/>
</dbReference>
<keyword evidence="2" id="KW-1185">Reference proteome</keyword>
<gene>
    <name evidence="1" type="ORF">DSO57_1030677</name>
</gene>
<protein>
    <submittedName>
        <fullName evidence="1">Uncharacterized protein</fullName>
    </submittedName>
</protein>
<name>A0ACC2RFN6_9FUNG</name>
<reference evidence="1" key="1">
    <citation type="submission" date="2022-04" db="EMBL/GenBank/DDBJ databases">
        <title>Genome of the entomopathogenic fungus Entomophthora muscae.</title>
        <authorList>
            <person name="Elya C."/>
            <person name="Lovett B.R."/>
            <person name="Lee E."/>
            <person name="Macias A.M."/>
            <person name="Hajek A.E."/>
            <person name="De Bivort B.L."/>
            <person name="Kasson M.T."/>
            <person name="De Fine Licht H.H."/>
            <person name="Stajich J.E."/>
        </authorList>
    </citation>
    <scope>NUCLEOTIDE SEQUENCE</scope>
    <source>
        <strain evidence="1">Berkeley</strain>
    </source>
</reference>
<accession>A0ACC2RFN6</accession>
<dbReference type="Proteomes" id="UP001165960">
    <property type="component" value="Unassembled WGS sequence"/>
</dbReference>
<organism evidence="1 2">
    <name type="scientific">Entomophthora muscae</name>
    <dbReference type="NCBI Taxonomy" id="34485"/>
    <lineage>
        <taxon>Eukaryota</taxon>
        <taxon>Fungi</taxon>
        <taxon>Fungi incertae sedis</taxon>
        <taxon>Zoopagomycota</taxon>
        <taxon>Entomophthoromycotina</taxon>
        <taxon>Entomophthoromycetes</taxon>
        <taxon>Entomophthorales</taxon>
        <taxon>Entomophthoraceae</taxon>
        <taxon>Entomophthora</taxon>
    </lineage>
</organism>
<evidence type="ECO:0000313" key="2">
    <source>
        <dbReference type="Proteomes" id="UP001165960"/>
    </source>
</evidence>
<evidence type="ECO:0000313" key="1">
    <source>
        <dbReference type="EMBL" id="KAJ9048846.1"/>
    </source>
</evidence>
<comment type="caution">
    <text evidence="1">The sequence shown here is derived from an EMBL/GenBank/DDBJ whole genome shotgun (WGS) entry which is preliminary data.</text>
</comment>